<comment type="catalytic activity">
    <reaction evidence="6 8">
        <text>beta-D-fructose 1-phosphate + ATP = beta-D-fructose 1,6-bisphosphate + ADP + H(+)</text>
        <dbReference type="Rhea" id="RHEA:14213"/>
        <dbReference type="ChEBI" id="CHEBI:15378"/>
        <dbReference type="ChEBI" id="CHEBI:30616"/>
        <dbReference type="ChEBI" id="CHEBI:32966"/>
        <dbReference type="ChEBI" id="CHEBI:138881"/>
        <dbReference type="ChEBI" id="CHEBI:456216"/>
        <dbReference type="EC" id="2.7.1.56"/>
    </reaction>
</comment>
<comment type="pathway">
    <text evidence="7">Carbohydrate metabolism; D-tagatose 6-phosphate degradation; D-glyceraldehyde 3-phosphate and glycerone phosphate from D-tagatose 6-phosphate: step 1/2.</text>
</comment>
<dbReference type="AlphaFoldDB" id="A0A3E2W258"/>
<evidence type="ECO:0000256" key="7">
    <source>
        <dbReference type="PIRNR" id="PIRNR000535"/>
    </source>
</evidence>
<dbReference type="GO" id="GO:0009024">
    <property type="term" value="F:tagatose-6-phosphate kinase activity"/>
    <property type="evidence" value="ECO:0007669"/>
    <property type="project" value="UniProtKB-EC"/>
</dbReference>
<dbReference type="InterPro" id="IPR017583">
    <property type="entry name" value="Tagatose/fructose_Pkinase"/>
</dbReference>
<dbReference type="GO" id="GO:2001059">
    <property type="term" value="P:D-tagatose 6-phosphate catabolic process"/>
    <property type="evidence" value="ECO:0007669"/>
    <property type="project" value="UniProtKB-UniPathway"/>
</dbReference>
<evidence type="ECO:0000256" key="2">
    <source>
        <dbReference type="ARBA" id="ARBA00022679"/>
    </source>
</evidence>
<dbReference type="Proteomes" id="UP000260025">
    <property type="component" value="Unassembled WGS sequence"/>
</dbReference>
<evidence type="ECO:0000256" key="6">
    <source>
        <dbReference type="ARBA" id="ARBA00047745"/>
    </source>
</evidence>
<dbReference type="GO" id="GO:0016052">
    <property type="term" value="P:carbohydrate catabolic process"/>
    <property type="evidence" value="ECO:0007669"/>
    <property type="project" value="UniProtKB-ARBA"/>
</dbReference>
<feature type="domain" description="Carbohydrate kinase PfkB" evidence="9">
    <location>
        <begin position="20"/>
        <end position="291"/>
    </location>
</feature>
<keyword evidence="4 8" id="KW-0418">Kinase</keyword>
<comment type="similarity">
    <text evidence="1">Belongs to the carbohydrate kinase pfkB family.</text>
</comment>
<dbReference type="NCBIfam" id="TIGR03168">
    <property type="entry name" value="1-PFK"/>
    <property type="match status" value="1"/>
</dbReference>
<dbReference type="Pfam" id="PF00294">
    <property type="entry name" value="PfkB"/>
    <property type="match status" value="1"/>
</dbReference>
<dbReference type="GO" id="GO:0005829">
    <property type="term" value="C:cytosol"/>
    <property type="evidence" value="ECO:0007669"/>
    <property type="project" value="TreeGrafter"/>
</dbReference>
<dbReference type="Gene3D" id="3.40.1190.20">
    <property type="match status" value="1"/>
</dbReference>
<dbReference type="PIRSF" id="PIRSF000535">
    <property type="entry name" value="1PFK/6PFK/LacC"/>
    <property type="match status" value="1"/>
</dbReference>
<dbReference type="CDD" id="cd01164">
    <property type="entry name" value="FruK_PfkB_like"/>
    <property type="match status" value="1"/>
</dbReference>
<dbReference type="GO" id="GO:0005524">
    <property type="term" value="F:ATP binding"/>
    <property type="evidence" value="ECO:0007669"/>
    <property type="project" value="UniProtKB-UniRule"/>
</dbReference>
<dbReference type="UniPathway" id="UPA00704">
    <property type="reaction ID" value="UER00715"/>
</dbReference>
<dbReference type="RefSeq" id="WP_117442066.1">
    <property type="nucleotide sequence ID" value="NZ_JAJFEN010000015.1"/>
</dbReference>
<proteinExistence type="inferred from homology"/>
<keyword evidence="2 7" id="KW-0808">Transferase</keyword>
<dbReference type="InterPro" id="IPR002173">
    <property type="entry name" value="Carboh/pur_kinase_PfkB_CS"/>
</dbReference>
<dbReference type="InterPro" id="IPR011611">
    <property type="entry name" value="PfkB_dom"/>
</dbReference>
<evidence type="ECO:0000259" key="9">
    <source>
        <dbReference type="Pfam" id="PF00294"/>
    </source>
</evidence>
<gene>
    <name evidence="10" type="primary">pfkB</name>
    <name evidence="10" type="ORF">DXA38_03880</name>
</gene>
<dbReference type="GO" id="GO:0005988">
    <property type="term" value="P:lactose metabolic process"/>
    <property type="evidence" value="ECO:0007669"/>
    <property type="project" value="UniProtKB-KW"/>
</dbReference>
<dbReference type="EMBL" id="QVEV01000003">
    <property type="protein sequence ID" value="RGC18105.1"/>
    <property type="molecule type" value="Genomic_DNA"/>
</dbReference>
<dbReference type="GO" id="GO:0044281">
    <property type="term" value="P:small molecule metabolic process"/>
    <property type="evidence" value="ECO:0007669"/>
    <property type="project" value="UniProtKB-ARBA"/>
</dbReference>
<dbReference type="InterPro" id="IPR022463">
    <property type="entry name" value="1-PFruKinase"/>
</dbReference>
<name>A0A3E2W258_CLOIN</name>
<evidence type="ECO:0000256" key="8">
    <source>
        <dbReference type="RuleBase" id="RU369061"/>
    </source>
</evidence>
<dbReference type="EC" id="2.7.1.144" evidence="7"/>
<dbReference type="GO" id="GO:0008662">
    <property type="term" value="F:1-phosphofructokinase activity"/>
    <property type="evidence" value="ECO:0007669"/>
    <property type="project" value="UniProtKB-UniRule"/>
</dbReference>
<evidence type="ECO:0000313" key="10">
    <source>
        <dbReference type="EMBL" id="RGC18105.1"/>
    </source>
</evidence>
<evidence type="ECO:0000313" key="11">
    <source>
        <dbReference type="Proteomes" id="UP000260025"/>
    </source>
</evidence>
<dbReference type="SUPFAM" id="SSF53613">
    <property type="entry name" value="Ribokinase-like"/>
    <property type="match status" value="1"/>
</dbReference>
<evidence type="ECO:0000256" key="1">
    <source>
        <dbReference type="ARBA" id="ARBA00005380"/>
    </source>
</evidence>
<dbReference type="InterPro" id="IPR029056">
    <property type="entry name" value="Ribokinase-like"/>
</dbReference>
<keyword evidence="7" id="KW-0423">Lactose metabolism</keyword>
<comment type="catalytic activity">
    <reaction evidence="7">
        <text>D-tagatofuranose 6-phosphate + ATP = D-tagatofuranose 1,6-bisphosphate + ADP + H(+)</text>
        <dbReference type="Rhea" id="RHEA:12420"/>
        <dbReference type="ChEBI" id="CHEBI:15378"/>
        <dbReference type="ChEBI" id="CHEBI:30616"/>
        <dbReference type="ChEBI" id="CHEBI:58694"/>
        <dbReference type="ChEBI" id="CHEBI:58695"/>
        <dbReference type="ChEBI" id="CHEBI:456216"/>
        <dbReference type="EC" id="2.7.1.144"/>
    </reaction>
</comment>
<evidence type="ECO:0000256" key="3">
    <source>
        <dbReference type="ARBA" id="ARBA00022741"/>
    </source>
</evidence>
<evidence type="ECO:0000256" key="5">
    <source>
        <dbReference type="ARBA" id="ARBA00022840"/>
    </source>
</evidence>
<organism evidence="10 11">
    <name type="scientific">Clostridium innocuum</name>
    <dbReference type="NCBI Taxonomy" id="1522"/>
    <lineage>
        <taxon>Bacteria</taxon>
        <taxon>Bacillati</taxon>
        <taxon>Bacillota</taxon>
        <taxon>Clostridia</taxon>
        <taxon>Eubacteriales</taxon>
        <taxon>Clostridiaceae</taxon>
        <taxon>Clostridium</taxon>
    </lineage>
</organism>
<dbReference type="NCBIfam" id="TIGR03828">
    <property type="entry name" value="pfkB"/>
    <property type="match status" value="1"/>
</dbReference>
<comment type="similarity">
    <text evidence="7">Belongs to the carbohydrate kinase PfkB family. LacC subfamily.</text>
</comment>
<reference evidence="10 11" key="1">
    <citation type="submission" date="2018-08" db="EMBL/GenBank/DDBJ databases">
        <title>A genome reference for cultivated species of the human gut microbiota.</title>
        <authorList>
            <person name="Zou Y."/>
            <person name="Xue W."/>
            <person name="Luo G."/>
        </authorList>
    </citation>
    <scope>NUCLEOTIDE SEQUENCE [LARGE SCALE GENOMIC DNA]</scope>
    <source>
        <strain evidence="10 11">OF01-2LB</strain>
    </source>
</reference>
<accession>A0A3E2W258</accession>
<dbReference type="PROSITE" id="PS00584">
    <property type="entry name" value="PFKB_KINASES_2"/>
    <property type="match status" value="1"/>
</dbReference>
<comment type="function">
    <text evidence="8">Catalyzes the ATP-dependent phosphorylation of fructose-l-phosphate to fructose-l,6-bisphosphate.</text>
</comment>
<protein>
    <recommendedName>
        <fullName evidence="7">Tagatose-6-phosphate kinase</fullName>
        <ecNumber evidence="7">2.7.1.144</ecNumber>
    </recommendedName>
</protein>
<dbReference type="FunFam" id="3.40.1190.20:FF:000001">
    <property type="entry name" value="Phosphofructokinase"/>
    <property type="match status" value="1"/>
</dbReference>
<dbReference type="PANTHER" id="PTHR46566">
    <property type="entry name" value="1-PHOSPHOFRUCTOKINASE-RELATED"/>
    <property type="match status" value="1"/>
</dbReference>
<dbReference type="OrthoDB" id="9801219at2"/>
<comment type="caution">
    <text evidence="10">The sequence shown here is derived from an EMBL/GenBank/DDBJ whole genome shotgun (WGS) entry which is preliminary data.</text>
</comment>
<sequence length="312" mass="33710">MILTVTFNPAIDKTAEVDVMIPGGLNRLKNVMQDAGGKGVNVSKTIHALQGKSIATGFLAGSAGEYIQKVLNELVIENDFVWVEGMTRTNLKVLDHDMELTELNEAGPVITETEIKRLKEKILSLIQPDDLVVLSGNVSAGVRNNIYRELIDIVKQQGARVVLDADGELFAQGIQAKPYAIKPNKYELATYFGISQSCSNEEIISLAKTLLNEECRLVVVSMGKEGSIFLSHEGVYQAEALHIQAHSSVGAGDAMVAAIAYALEQNNTMEQLIALAVACSAGAVMTKGTQPAEKAVVEKLMKQVTIKKLEEI</sequence>
<keyword evidence="3 7" id="KW-0547">Nucleotide-binding</keyword>
<dbReference type="PANTHER" id="PTHR46566:SF1">
    <property type="entry name" value="1-PHOSPHOFRUCTOKINASE"/>
    <property type="match status" value="1"/>
</dbReference>
<keyword evidence="5 7" id="KW-0067">ATP-binding</keyword>
<evidence type="ECO:0000256" key="4">
    <source>
        <dbReference type="ARBA" id="ARBA00022777"/>
    </source>
</evidence>